<dbReference type="Pfam" id="PF10399">
    <property type="entry name" value="UCR_Fe-S_N"/>
    <property type="match status" value="1"/>
</dbReference>
<evidence type="ECO:0000256" key="4">
    <source>
        <dbReference type="ARBA" id="ARBA00011649"/>
    </source>
</evidence>
<dbReference type="PROSITE" id="PS51318">
    <property type="entry name" value="TAT"/>
    <property type="match status" value="1"/>
</dbReference>
<reference evidence="24" key="1">
    <citation type="journal article" date="2019" name="Int. J. Syst. Evol. Microbiol.">
        <title>The Global Catalogue of Microorganisms (GCM) 10K type strain sequencing project: providing services to taxonomists for standard genome sequencing and annotation.</title>
        <authorList>
            <consortium name="The Broad Institute Genomics Platform"/>
            <consortium name="The Broad Institute Genome Sequencing Center for Infectious Disease"/>
            <person name="Wu L."/>
            <person name="Ma J."/>
        </authorList>
    </citation>
    <scope>NUCLEOTIDE SEQUENCE [LARGE SCALE GENOMIC DNA]</scope>
    <source>
        <strain evidence="24">CGMCC 1.16031</strain>
    </source>
</reference>
<evidence type="ECO:0000256" key="10">
    <source>
        <dbReference type="ARBA" id="ARBA00022714"/>
    </source>
</evidence>
<evidence type="ECO:0000313" key="24">
    <source>
        <dbReference type="Proteomes" id="UP001596364"/>
    </source>
</evidence>
<dbReference type="Pfam" id="PF00355">
    <property type="entry name" value="Rieske"/>
    <property type="match status" value="1"/>
</dbReference>
<dbReference type="InterPro" id="IPR006311">
    <property type="entry name" value="TAT_signal"/>
</dbReference>
<proteinExistence type="inferred from homology"/>
<evidence type="ECO:0000256" key="20">
    <source>
        <dbReference type="RuleBase" id="RU004494"/>
    </source>
</evidence>
<dbReference type="InterPro" id="IPR006317">
    <property type="entry name" value="Ubiquinol_cyt_c_Rdtase_Fe-S-su"/>
</dbReference>
<evidence type="ECO:0000256" key="16">
    <source>
        <dbReference type="ARBA" id="ARBA00023014"/>
    </source>
</evidence>
<keyword evidence="14 20" id="KW-1133">Transmembrane helix</keyword>
<feature type="domain" description="Rieske" evidence="22">
    <location>
        <begin position="91"/>
        <end position="191"/>
    </location>
</feature>
<evidence type="ECO:0000256" key="19">
    <source>
        <dbReference type="ARBA" id="ARBA00029351"/>
    </source>
</evidence>
<dbReference type="InterPro" id="IPR005805">
    <property type="entry name" value="Rieske_Fe-S_prot_C"/>
</dbReference>
<comment type="caution">
    <text evidence="23">The sequence shown here is derived from an EMBL/GenBank/DDBJ whole genome shotgun (WGS) entry which is preliminary data.</text>
</comment>
<dbReference type="SUPFAM" id="SSF50022">
    <property type="entry name" value="ISP domain"/>
    <property type="match status" value="1"/>
</dbReference>
<dbReference type="PRINTS" id="PR00162">
    <property type="entry name" value="RIESKE"/>
</dbReference>
<dbReference type="InterPro" id="IPR017941">
    <property type="entry name" value="Rieske_2Fe-2S"/>
</dbReference>
<evidence type="ECO:0000256" key="21">
    <source>
        <dbReference type="RuleBase" id="RU004497"/>
    </source>
</evidence>
<evidence type="ECO:0000256" key="9">
    <source>
        <dbReference type="ARBA" id="ARBA00022692"/>
    </source>
</evidence>
<keyword evidence="9 20" id="KW-0812">Transmembrane</keyword>
<keyword evidence="8" id="KW-1003">Cell membrane</keyword>
<organism evidence="23 24">
    <name type="scientific">Pseudobowmanella zhangzhouensis</name>
    <dbReference type="NCBI Taxonomy" id="1537679"/>
    <lineage>
        <taxon>Bacteria</taxon>
        <taxon>Pseudomonadati</taxon>
        <taxon>Pseudomonadota</taxon>
        <taxon>Gammaproteobacteria</taxon>
        <taxon>Alteromonadales</taxon>
        <taxon>Alteromonadaceae</taxon>
    </lineage>
</organism>
<dbReference type="Proteomes" id="UP001596364">
    <property type="component" value="Unassembled WGS sequence"/>
</dbReference>
<evidence type="ECO:0000256" key="13">
    <source>
        <dbReference type="ARBA" id="ARBA00022982"/>
    </source>
</evidence>
<protein>
    <recommendedName>
        <fullName evidence="6 20">Ubiquinol-cytochrome c reductase iron-sulfur subunit</fullName>
        <ecNumber evidence="5 20">7.1.1.8</ecNumber>
    </recommendedName>
</protein>
<keyword evidence="17 20" id="KW-0472">Membrane</keyword>
<dbReference type="PANTHER" id="PTHR10134">
    <property type="entry name" value="CYTOCHROME B-C1 COMPLEX SUBUNIT RIESKE, MITOCHONDRIAL"/>
    <property type="match status" value="1"/>
</dbReference>
<keyword evidence="7 20" id="KW-0813">Transport</keyword>
<keyword evidence="13 20" id="KW-0249">Electron transport</keyword>
<evidence type="ECO:0000256" key="11">
    <source>
        <dbReference type="ARBA" id="ARBA00022723"/>
    </source>
</evidence>
<sequence>MSNTPVDNGRRRFLTVTTSVVGAVGVVGAAVPFVASWNPSMRAKAAGADVQVDISKIEPGQQLTVKWRSKPVWIVRRTADMLAELGNHDDRLRDPNSDEPQQPEFAKNAYRSLKEEYLVLVGICTHLGCSPKFLADGEFAKQAEVVGVNNGFFCPCHGSKFDLAGRVFSGVPAPLNLQVPPYQFLDDNTILIGSAEEKA</sequence>
<comment type="function">
    <text evidence="1">Component of the ubiquinol-cytochrome c reductase complex (complex III or cytochrome b-c1 complex), which is a respiratory chain that generates an electrochemical potential coupled to ATP synthesis.</text>
</comment>
<dbReference type="InterPro" id="IPR019470">
    <property type="entry name" value="Ubiq_cytC_Rdtase_Fe-S_su_TAT"/>
</dbReference>
<keyword evidence="10" id="KW-0001">2Fe-2S</keyword>
<evidence type="ECO:0000256" key="17">
    <source>
        <dbReference type="ARBA" id="ARBA00023136"/>
    </source>
</evidence>
<comment type="catalytic activity">
    <reaction evidence="19 20">
        <text>a quinol + 2 Fe(III)-[cytochrome c](out) = a quinone + 2 Fe(II)-[cytochrome c](out) + 2 H(+)(out)</text>
        <dbReference type="Rhea" id="RHEA:11484"/>
        <dbReference type="Rhea" id="RHEA-COMP:10350"/>
        <dbReference type="Rhea" id="RHEA-COMP:14399"/>
        <dbReference type="ChEBI" id="CHEBI:15378"/>
        <dbReference type="ChEBI" id="CHEBI:24646"/>
        <dbReference type="ChEBI" id="CHEBI:29033"/>
        <dbReference type="ChEBI" id="CHEBI:29034"/>
        <dbReference type="ChEBI" id="CHEBI:132124"/>
        <dbReference type="EC" id="7.1.1.8"/>
    </reaction>
</comment>
<dbReference type="EC" id="7.1.1.8" evidence="5 20"/>
<dbReference type="RefSeq" id="WP_131258528.1">
    <property type="nucleotide sequence ID" value="NZ_JBHSUS010000001.1"/>
</dbReference>
<evidence type="ECO:0000256" key="15">
    <source>
        <dbReference type="ARBA" id="ARBA00023004"/>
    </source>
</evidence>
<dbReference type="EMBL" id="JBHSUS010000001">
    <property type="protein sequence ID" value="MFC6441134.1"/>
    <property type="molecule type" value="Genomic_DNA"/>
</dbReference>
<comment type="miscellaneous">
    <text evidence="20">The Rieske protein is a high potential 2Fe-2S protein.</text>
</comment>
<evidence type="ECO:0000256" key="3">
    <source>
        <dbReference type="ARBA" id="ARBA00010651"/>
    </source>
</evidence>
<gene>
    <name evidence="23" type="primary">petA</name>
    <name evidence="23" type="ORF">ACFP85_13360</name>
</gene>
<dbReference type="NCBIfam" id="TIGR01416">
    <property type="entry name" value="Rieske_proteo"/>
    <property type="match status" value="1"/>
</dbReference>
<evidence type="ECO:0000256" key="14">
    <source>
        <dbReference type="ARBA" id="ARBA00022989"/>
    </source>
</evidence>
<evidence type="ECO:0000256" key="6">
    <source>
        <dbReference type="ARBA" id="ARBA00019816"/>
    </source>
</evidence>
<comment type="subcellular location">
    <subcellularLocation>
        <location evidence="2">Cell membrane</location>
        <topology evidence="2">Single-pass membrane protein</topology>
    </subcellularLocation>
</comment>
<comment type="similarity">
    <text evidence="3">Belongs to the Rieske iron-sulfur protein family.</text>
</comment>
<dbReference type="InterPro" id="IPR036922">
    <property type="entry name" value="Rieske_2Fe-2S_sf"/>
</dbReference>
<evidence type="ECO:0000256" key="7">
    <source>
        <dbReference type="ARBA" id="ARBA00022448"/>
    </source>
</evidence>
<keyword evidence="11" id="KW-0479">Metal-binding</keyword>
<evidence type="ECO:0000256" key="12">
    <source>
        <dbReference type="ARBA" id="ARBA00022967"/>
    </source>
</evidence>
<accession>A0ABW1XND6</accession>
<dbReference type="Gene3D" id="1.20.5.510">
    <property type="entry name" value="Single helix bin"/>
    <property type="match status" value="1"/>
</dbReference>
<keyword evidence="12" id="KW-1278">Translocase</keyword>
<name>A0ABW1XND6_9ALTE</name>
<evidence type="ECO:0000256" key="1">
    <source>
        <dbReference type="ARBA" id="ARBA00002444"/>
    </source>
</evidence>
<keyword evidence="16" id="KW-0411">Iron-sulfur</keyword>
<feature type="transmembrane region" description="Helical" evidence="20">
    <location>
        <begin position="12"/>
        <end position="35"/>
    </location>
</feature>
<evidence type="ECO:0000313" key="23">
    <source>
        <dbReference type="EMBL" id="MFC6441134.1"/>
    </source>
</evidence>
<evidence type="ECO:0000256" key="8">
    <source>
        <dbReference type="ARBA" id="ARBA00022475"/>
    </source>
</evidence>
<dbReference type="CDD" id="cd03470">
    <property type="entry name" value="Rieske_cytochrome_bc1"/>
    <property type="match status" value="1"/>
</dbReference>
<evidence type="ECO:0000256" key="5">
    <source>
        <dbReference type="ARBA" id="ARBA00012951"/>
    </source>
</evidence>
<comment type="cofactor">
    <cofactor evidence="20">
        <name>[2Fe-2S] cluster</name>
        <dbReference type="ChEBI" id="CHEBI:190135"/>
    </cofactor>
    <text evidence="20">Binds 1 [2Fe-2S] cluster per subunit.</text>
</comment>
<keyword evidence="18" id="KW-1015">Disulfide bond</keyword>
<evidence type="ECO:0000256" key="18">
    <source>
        <dbReference type="ARBA" id="ARBA00023157"/>
    </source>
</evidence>
<dbReference type="InterPro" id="IPR014349">
    <property type="entry name" value="Rieske_Fe-S_prot"/>
</dbReference>
<dbReference type="Gene3D" id="2.102.10.10">
    <property type="entry name" value="Rieske [2Fe-2S] iron-sulphur domain"/>
    <property type="match status" value="1"/>
</dbReference>
<dbReference type="PROSITE" id="PS51296">
    <property type="entry name" value="RIESKE"/>
    <property type="match status" value="1"/>
</dbReference>
<keyword evidence="24" id="KW-1185">Reference proteome</keyword>
<evidence type="ECO:0000256" key="2">
    <source>
        <dbReference type="ARBA" id="ARBA00004162"/>
    </source>
</evidence>
<keyword evidence="15" id="KW-0408">Iron</keyword>
<comment type="subunit">
    <text evidence="4 21">The main subunits of complex b-c1 are: cytochrome b, cytochrome c1 and the Rieske protein.</text>
</comment>
<evidence type="ECO:0000259" key="22">
    <source>
        <dbReference type="PROSITE" id="PS51296"/>
    </source>
</evidence>